<dbReference type="SUPFAM" id="SSF52540">
    <property type="entry name" value="P-loop containing nucleoside triphosphate hydrolases"/>
    <property type="match status" value="1"/>
</dbReference>
<dbReference type="GO" id="GO:0005829">
    <property type="term" value="C:cytosol"/>
    <property type="evidence" value="ECO:0007669"/>
    <property type="project" value="TreeGrafter"/>
</dbReference>
<evidence type="ECO:0000256" key="11">
    <source>
        <dbReference type="ARBA" id="ARBA00030128"/>
    </source>
</evidence>
<dbReference type="NCBIfam" id="TIGR03263">
    <property type="entry name" value="guanyl_kin"/>
    <property type="match status" value="1"/>
</dbReference>
<organism evidence="15 16">
    <name type="scientific">Paenibacillus tianmuensis</name>
    <dbReference type="NCBI Taxonomy" id="624147"/>
    <lineage>
        <taxon>Bacteria</taxon>
        <taxon>Bacillati</taxon>
        <taxon>Bacillota</taxon>
        <taxon>Bacilli</taxon>
        <taxon>Bacillales</taxon>
        <taxon>Paenibacillaceae</taxon>
        <taxon>Paenibacillus</taxon>
    </lineage>
</organism>
<dbReference type="GO" id="GO:0005524">
    <property type="term" value="F:ATP binding"/>
    <property type="evidence" value="ECO:0007669"/>
    <property type="project" value="UniProtKB-UniRule"/>
</dbReference>
<dbReference type="InterPro" id="IPR027417">
    <property type="entry name" value="P-loop_NTPase"/>
</dbReference>
<dbReference type="Gene3D" id="3.30.63.10">
    <property type="entry name" value="Guanylate Kinase phosphate binding domain"/>
    <property type="match status" value="1"/>
</dbReference>
<dbReference type="EC" id="2.7.4.8" evidence="4 13"/>
<dbReference type="Gene3D" id="3.40.50.300">
    <property type="entry name" value="P-loop containing nucleotide triphosphate hydrolases"/>
    <property type="match status" value="1"/>
</dbReference>
<dbReference type="PROSITE" id="PS00856">
    <property type="entry name" value="GUANYLATE_KINASE_1"/>
    <property type="match status" value="1"/>
</dbReference>
<dbReference type="InterPro" id="IPR008145">
    <property type="entry name" value="GK/Ca_channel_bsu"/>
</dbReference>
<evidence type="ECO:0000256" key="6">
    <source>
        <dbReference type="ARBA" id="ARBA00022490"/>
    </source>
</evidence>
<dbReference type="EMBL" id="FMTT01000005">
    <property type="protein sequence ID" value="SCW39709.1"/>
    <property type="molecule type" value="Genomic_DNA"/>
</dbReference>
<comment type="subcellular location">
    <subcellularLocation>
        <location evidence="2 13">Cytoplasm</location>
    </subcellularLocation>
</comment>
<dbReference type="CDD" id="cd00071">
    <property type="entry name" value="GMPK"/>
    <property type="match status" value="1"/>
</dbReference>
<keyword evidence="9 13" id="KW-0418">Kinase</keyword>
<dbReference type="Pfam" id="PF00625">
    <property type="entry name" value="Guanylate_kin"/>
    <property type="match status" value="1"/>
</dbReference>
<name>A0A1G4Q6D7_9BACL</name>
<dbReference type="SMART" id="SM00072">
    <property type="entry name" value="GuKc"/>
    <property type="match status" value="1"/>
</dbReference>
<evidence type="ECO:0000256" key="2">
    <source>
        <dbReference type="ARBA" id="ARBA00004496"/>
    </source>
</evidence>
<evidence type="ECO:0000313" key="16">
    <source>
        <dbReference type="Proteomes" id="UP000198601"/>
    </source>
</evidence>
<evidence type="ECO:0000256" key="12">
    <source>
        <dbReference type="ARBA" id="ARBA00048594"/>
    </source>
</evidence>
<dbReference type="STRING" id="624147.SAMN04487970_1005137"/>
<evidence type="ECO:0000256" key="10">
    <source>
        <dbReference type="ARBA" id="ARBA00022840"/>
    </source>
</evidence>
<keyword evidence="16" id="KW-1185">Reference proteome</keyword>
<comment type="similarity">
    <text evidence="3 13">Belongs to the guanylate kinase family.</text>
</comment>
<protein>
    <recommendedName>
        <fullName evidence="5 13">Guanylate kinase</fullName>
        <ecNumber evidence="4 13">2.7.4.8</ecNumber>
    </recommendedName>
    <alternativeName>
        <fullName evidence="11 13">GMP kinase</fullName>
    </alternativeName>
</protein>
<evidence type="ECO:0000313" key="15">
    <source>
        <dbReference type="EMBL" id="SCW39709.1"/>
    </source>
</evidence>
<dbReference type="FunFam" id="3.40.50.300:FF:000855">
    <property type="entry name" value="Guanylate kinase"/>
    <property type="match status" value="1"/>
</dbReference>
<keyword evidence="7 13" id="KW-0808">Transferase</keyword>
<feature type="binding site" evidence="13">
    <location>
        <begin position="20"/>
        <end position="27"/>
    </location>
    <ligand>
        <name>ATP</name>
        <dbReference type="ChEBI" id="CHEBI:30616"/>
    </ligand>
</feature>
<dbReference type="GO" id="GO:0004385">
    <property type="term" value="F:GMP kinase activity"/>
    <property type="evidence" value="ECO:0007669"/>
    <property type="project" value="UniProtKB-UniRule"/>
</dbReference>
<evidence type="ECO:0000256" key="5">
    <source>
        <dbReference type="ARBA" id="ARBA00016296"/>
    </source>
</evidence>
<reference evidence="16" key="1">
    <citation type="submission" date="2016-10" db="EMBL/GenBank/DDBJ databases">
        <authorList>
            <person name="Varghese N."/>
            <person name="Submissions S."/>
        </authorList>
    </citation>
    <scope>NUCLEOTIDE SEQUENCE [LARGE SCALE GENOMIC DNA]</scope>
    <source>
        <strain evidence="16">CGMCC 1.8946</strain>
    </source>
</reference>
<evidence type="ECO:0000256" key="4">
    <source>
        <dbReference type="ARBA" id="ARBA00012961"/>
    </source>
</evidence>
<sequence>MTSNVGYTPADKGILIVLSGPSGVGKGTVCKALRSCTSDIVYSVSATTRAPRQGETDGVNYFFKTREQFRQMIEQDQMLEWAEYVGNYYGTPRKFVEDTLNTGKDIILEIEVQGALKVKQKFPEGVFIFLLPPSLPELESRIVGRGTESEETIRNRMSVAVDEIAMMEHYDYAIVNDQVDLACSRIRSILTAEHYRKDRMVSKIQHWMAEVKK</sequence>
<dbReference type="InterPro" id="IPR008144">
    <property type="entry name" value="Guanylate_kin-like_dom"/>
</dbReference>
<dbReference type="AlphaFoldDB" id="A0A1G4Q6D7"/>
<comment type="catalytic activity">
    <reaction evidence="12 13">
        <text>GMP + ATP = GDP + ADP</text>
        <dbReference type="Rhea" id="RHEA:20780"/>
        <dbReference type="ChEBI" id="CHEBI:30616"/>
        <dbReference type="ChEBI" id="CHEBI:58115"/>
        <dbReference type="ChEBI" id="CHEBI:58189"/>
        <dbReference type="ChEBI" id="CHEBI:456216"/>
        <dbReference type="EC" id="2.7.4.8"/>
    </reaction>
</comment>
<accession>A0A1G4Q6D7</accession>
<dbReference type="RefSeq" id="WP_090668142.1">
    <property type="nucleotide sequence ID" value="NZ_FMTT01000005.1"/>
</dbReference>
<dbReference type="PANTHER" id="PTHR23117:SF13">
    <property type="entry name" value="GUANYLATE KINASE"/>
    <property type="match status" value="1"/>
</dbReference>
<dbReference type="Proteomes" id="UP000198601">
    <property type="component" value="Unassembled WGS sequence"/>
</dbReference>
<dbReference type="PANTHER" id="PTHR23117">
    <property type="entry name" value="GUANYLATE KINASE-RELATED"/>
    <property type="match status" value="1"/>
</dbReference>
<evidence type="ECO:0000256" key="9">
    <source>
        <dbReference type="ARBA" id="ARBA00022777"/>
    </source>
</evidence>
<comment type="function">
    <text evidence="1 13">Essential for recycling GMP and indirectly, cGMP.</text>
</comment>
<evidence type="ECO:0000256" key="3">
    <source>
        <dbReference type="ARBA" id="ARBA00005790"/>
    </source>
</evidence>
<dbReference type="FunFam" id="3.30.63.10:FF:000002">
    <property type="entry name" value="Guanylate kinase 1"/>
    <property type="match status" value="1"/>
</dbReference>
<dbReference type="InterPro" id="IPR017665">
    <property type="entry name" value="Guanylate_kinase"/>
</dbReference>
<evidence type="ECO:0000256" key="13">
    <source>
        <dbReference type="HAMAP-Rule" id="MF_00328"/>
    </source>
</evidence>
<evidence type="ECO:0000256" key="1">
    <source>
        <dbReference type="ARBA" id="ARBA00003531"/>
    </source>
</evidence>
<dbReference type="InterPro" id="IPR020590">
    <property type="entry name" value="Guanylate_kinase_CS"/>
</dbReference>
<dbReference type="HAMAP" id="MF_00328">
    <property type="entry name" value="Guanylate_kinase"/>
    <property type="match status" value="1"/>
</dbReference>
<dbReference type="OrthoDB" id="9808150at2"/>
<feature type="domain" description="Guanylate kinase-like" evidence="14">
    <location>
        <begin position="13"/>
        <end position="191"/>
    </location>
</feature>
<keyword evidence="8 13" id="KW-0547">Nucleotide-binding</keyword>
<evidence type="ECO:0000256" key="7">
    <source>
        <dbReference type="ARBA" id="ARBA00022679"/>
    </source>
</evidence>
<evidence type="ECO:0000259" key="14">
    <source>
        <dbReference type="PROSITE" id="PS50052"/>
    </source>
</evidence>
<keyword evidence="10 13" id="KW-0067">ATP-binding</keyword>
<gene>
    <name evidence="13" type="primary">gmk</name>
    <name evidence="15" type="ORF">SAMN04487970_1005137</name>
</gene>
<evidence type="ECO:0000256" key="8">
    <source>
        <dbReference type="ARBA" id="ARBA00022741"/>
    </source>
</evidence>
<proteinExistence type="inferred from homology"/>
<keyword evidence="6 13" id="KW-0963">Cytoplasm</keyword>
<dbReference type="PROSITE" id="PS50052">
    <property type="entry name" value="GUANYLATE_KINASE_2"/>
    <property type="match status" value="1"/>
</dbReference>